<gene>
    <name evidence="2" type="ORF">TrCOL_g5584</name>
</gene>
<evidence type="ECO:0000256" key="1">
    <source>
        <dbReference type="SAM" id="Phobius"/>
    </source>
</evidence>
<organism evidence="2 3">
    <name type="scientific">Triparma columacea</name>
    <dbReference type="NCBI Taxonomy" id="722753"/>
    <lineage>
        <taxon>Eukaryota</taxon>
        <taxon>Sar</taxon>
        <taxon>Stramenopiles</taxon>
        <taxon>Ochrophyta</taxon>
        <taxon>Bolidophyceae</taxon>
        <taxon>Parmales</taxon>
        <taxon>Triparmaceae</taxon>
        <taxon>Triparma</taxon>
    </lineage>
</organism>
<keyword evidence="3" id="KW-1185">Reference proteome</keyword>
<name>A0A9W7FZ91_9STRA</name>
<dbReference type="Proteomes" id="UP001165065">
    <property type="component" value="Unassembled WGS sequence"/>
</dbReference>
<protein>
    <submittedName>
        <fullName evidence="2">Uncharacterized protein</fullName>
    </submittedName>
</protein>
<reference evidence="3" key="1">
    <citation type="journal article" date="2023" name="Commun. Biol.">
        <title>Genome analysis of Parmales, the sister group of diatoms, reveals the evolutionary specialization of diatoms from phago-mixotrophs to photoautotrophs.</title>
        <authorList>
            <person name="Ban H."/>
            <person name="Sato S."/>
            <person name="Yoshikawa S."/>
            <person name="Yamada K."/>
            <person name="Nakamura Y."/>
            <person name="Ichinomiya M."/>
            <person name="Sato N."/>
            <person name="Blanc-Mathieu R."/>
            <person name="Endo H."/>
            <person name="Kuwata A."/>
            <person name="Ogata H."/>
        </authorList>
    </citation>
    <scope>NUCLEOTIDE SEQUENCE [LARGE SCALE GENOMIC DNA]</scope>
</reference>
<keyword evidence="1" id="KW-0812">Transmembrane</keyword>
<evidence type="ECO:0000313" key="2">
    <source>
        <dbReference type="EMBL" id="GMI24811.1"/>
    </source>
</evidence>
<accession>A0A9W7FZ91</accession>
<comment type="caution">
    <text evidence="2">The sequence shown here is derived from an EMBL/GenBank/DDBJ whole genome shotgun (WGS) entry which is preliminary data.</text>
</comment>
<sequence>MNIKTVRMGSSMGGSGGMEGGGISPGFVMWGDKVGCVDFKVLYSTCPREVQGGGYLVAASDGRDVRFIYFGFEDKGKEGAVETGVIEGTVCGRGKSVRGLRWEEGQELVRVAVGAIDEEEEGKKKGFGNFETWREFEVLEFVVSIPPRTGPSVDVTSSSARLSSSNVDNNIDIPNDDAKRKVKGWARRMWMEGALVVAAALALGIVVGGMAERQRRR</sequence>
<feature type="transmembrane region" description="Helical" evidence="1">
    <location>
        <begin position="189"/>
        <end position="211"/>
    </location>
</feature>
<proteinExistence type="predicted"/>
<keyword evidence="1" id="KW-1133">Transmembrane helix</keyword>
<keyword evidence="1" id="KW-0472">Membrane</keyword>
<evidence type="ECO:0000313" key="3">
    <source>
        <dbReference type="Proteomes" id="UP001165065"/>
    </source>
</evidence>
<dbReference type="AlphaFoldDB" id="A0A9W7FZ91"/>
<dbReference type="EMBL" id="BRYA01000594">
    <property type="protein sequence ID" value="GMI24811.1"/>
    <property type="molecule type" value="Genomic_DNA"/>
</dbReference>